<accession>X1L4Q9</accession>
<name>X1L4Q9_9ZZZZ</name>
<dbReference type="Gene3D" id="3.40.630.40">
    <property type="entry name" value="Zn-dependent exopeptidases"/>
    <property type="match status" value="1"/>
</dbReference>
<dbReference type="InterPro" id="IPR002508">
    <property type="entry name" value="MurNAc-LAA_cat"/>
</dbReference>
<reference evidence="2" key="1">
    <citation type="journal article" date="2014" name="Front. Microbiol.">
        <title>High frequency of phylogenetically diverse reductive dehalogenase-homologous genes in deep subseafloor sedimentary metagenomes.</title>
        <authorList>
            <person name="Kawai M."/>
            <person name="Futagami T."/>
            <person name="Toyoda A."/>
            <person name="Takaki Y."/>
            <person name="Nishi S."/>
            <person name="Hori S."/>
            <person name="Arai W."/>
            <person name="Tsubouchi T."/>
            <person name="Morono Y."/>
            <person name="Uchiyama I."/>
            <person name="Ito T."/>
            <person name="Fujiyama A."/>
            <person name="Inagaki F."/>
            <person name="Takami H."/>
        </authorList>
    </citation>
    <scope>NUCLEOTIDE SEQUENCE</scope>
    <source>
        <strain evidence="2">Expedition CK06-06</strain>
    </source>
</reference>
<proteinExistence type="predicted"/>
<dbReference type="SUPFAM" id="SSF53187">
    <property type="entry name" value="Zn-dependent exopeptidases"/>
    <property type="match status" value="1"/>
</dbReference>
<dbReference type="Pfam" id="PF01520">
    <property type="entry name" value="Amidase_3"/>
    <property type="match status" value="1"/>
</dbReference>
<evidence type="ECO:0000313" key="2">
    <source>
        <dbReference type="EMBL" id="GAH97424.1"/>
    </source>
</evidence>
<evidence type="ECO:0000259" key="1">
    <source>
        <dbReference type="Pfam" id="PF01520"/>
    </source>
</evidence>
<comment type="caution">
    <text evidence="2">The sequence shown here is derived from an EMBL/GenBank/DDBJ whole genome shotgun (WGS) entry which is preliminary data.</text>
</comment>
<protein>
    <recommendedName>
        <fullName evidence="1">MurNAc-LAA domain-containing protein</fullName>
    </recommendedName>
</protein>
<feature type="domain" description="MurNAc-LAA" evidence="1">
    <location>
        <begin position="22"/>
        <end position="97"/>
    </location>
</feature>
<dbReference type="AlphaFoldDB" id="X1L4Q9"/>
<gene>
    <name evidence="2" type="ORF">S06H3_01458</name>
</gene>
<sequence length="102" mass="11148">MNKSILLLSSVLCVLFAGQVDVCIDPGHGGKWPDGDPGVVNESHGPYPDGPFESDFNKYIAWSMEMDLVWGLGYSVSMTRIGDECPSLTRRTKMANGQIENP</sequence>
<dbReference type="GO" id="GO:0009253">
    <property type="term" value="P:peptidoglycan catabolic process"/>
    <property type="evidence" value="ECO:0007669"/>
    <property type="project" value="InterPro"/>
</dbReference>
<dbReference type="EMBL" id="BARV01000366">
    <property type="protein sequence ID" value="GAH97424.1"/>
    <property type="molecule type" value="Genomic_DNA"/>
</dbReference>
<dbReference type="GO" id="GO:0008745">
    <property type="term" value="F:N-acetylmuramoyl-L-alanine amidase activity"/>
    <property type="evidence" value="ECO:0007669"/>
    <property type="project" value="InterPro"/>
</dbReference>
<organism evidence="2">
    <name type="scientific">marine sediment metagenome</name>
    <dbReference type="NCBI Taxonomy" id="412755"/>
    <lineage>
        <taxon>unclassified sequences</taxon>
        <taxon>metagenomes</taxon>
        <taxon>ecological metagenomes</taxon>
    </lineage>
</organism>